<dbReference type="SMART" id="SM00271">
    <property type="entry name" value="DnaJ"/>
    <property type="match status" value="1"/>
</dbReference>
<dbReference type="OMA" id="AYETNDS"/>
<dbReference type="AlphaFoldDB" id="A0A8J5XKI8"/>
<feature type="compositionally biased region" description="Low complexity" evidence="2">
    <location>
        <begin position="76"/>
        <end position="86"/>
    </location>
</feature>
<evidence type="ECO:0000259" key="3">
    <source>
        <dbReference type="PROSITE" id="PS50076"/>
    </source>
</evidence>
<proteinExistence type="predicted"/>
<evidence type="ECO:0000256" key="2">
    <source>
        <dbReference type="SAM" id="MobiDB-lite"/>
    </source>
</evidence>
<organism evidence="4 5">
    <name type="scientific">Diacronema lutheri</name>
    <name type="common">Unicellular marine alga</name>
    <name type="synonym">Monochrysis lutheri</name>
    <dbReference type="NCBI Taxonomy" id="2081491"/>
    <lineage>
        <taxon>Eukaryota</taxon>
        <taxon>Haptista</taxon>
        <taxon>Haptophyta</taxon>
        <taxon>Pavlovophyceae</taxon>
        <taxon>Pavlovales</taxon>
        <taxon>Pavlovaceae</taxon>
        <taxon>Diacronema</taxon>
    </lineage>
</organism>
<dbReference type="InterPro" id="IPR036869">
    <property type="entry name" value="J_dom_sf"/>
</dbReference>
<dbReference type="InterPro" id="IPR050817">
    <property type="entry name" value="DjlA_DnaK_co-chaperone"/>
</dbReference>
<name>A0A8J5XKI8_DIALT</name>
<sequence>MSSPGVDDLYALLGVPADAPAQEVKRAYRRIALRSHPDVNKAADAAAQFNALTQAYRTLIDPEKRRAYDMRRARRAPGASRGWSARTPTGGSADSADERAARAASASRRRAADGPMPEDLGDSFGSIFGDVLKGVGKFVSELETGGAGGLEDWLSYVETSATAAATAGGTAASWAAEGDALDGESDEGTLREELADLAFLARQLEERRLRLQEEVLRGETLAVELLSRARETESAARRAAATERAVAVRREAAATRAQCEAVLAHAYRVRARKERLEERLAQVQRPPPPPPGSPRTRSAPARGTGVRSADFAARVDDDLRELKERLGRKE</sequence>
<accession>A0A8J5XKI8</accession>
<feature type="region of interest" description="Disordered" evidence="2">
    <location>
        <begin position="67"/>
        <end position="119"/>
    </location>
</feature>
<dbReference type="Gene3D" id="1.10.287.110">
    <property type="entry name" value="DnaJ domain"/>
    <property type="match status" value="1"/>
</dbReference>
<reference evidence="4" key="1">
    <citation type="submission" date="2021-05" db="EMBL/GenBank/DDBJ databases">
        <title>The genome of the haptophyte Pavlova lutheri (Diacronema luteri, Pavlovales) - a model for lipid biosynthesis in eukaryotic algae.</title>
        <authorList>
            <person name="Hulatt C.J."/>
            <person name="Posewitz M.C."/>
        </authorList>
    </citation>
    <scope>NUCLEOTIDE SEQUENCE</scope>
    <source>
        <strain evidence="4">NIVA-4/92</strain>
    </source>
</reference>
<keyword evidence="5" id="KW-1185">Reference proteome</keyword>
<dbReference type="PANTHER" id="PTHR24074">
    <property type="entry name" value="CO-CHAPERONE PROTEIN DJLA"/>
    <property type="match status" value="1"/>
</dbReference>
<dbReference type="Pfam" id="PF00226">
    <property type="entry name" value="DnaJ"/>
    <property type="match status" value="1"/>
</dbReference>
<comment type="caution">
    <text evidence="4">The sequence shown here is derived from an EMBL/GenBank/DDBJ whole genome shotgun (WGS) entry which is preliminary data.</text>
</comment>
<dbReference type="InterPro" id="IPR001623">
    <property type="entry name" value="DnaJ_domain"/>
</dbReference>
<keyword evidence="1" id="KW-0175">Coiled coil</keyword>
<feature type="coiled-coil region" evidence="1">
    <location>
        <begin position="194"/>
        <end position="221"/>
    </location>
</feature>
<dbReference type="OrthoDB" id="10250354at2759"/>
<protein>
    <recommendedName>
        <fullName evidence="3">J domain-containing protein</fullName>
    </recommendedName>
</protein>
<dbReference type="Proteomes" id="UP000751190">
    <property type="component" value="Unassembled WGS sequence"/>
</dbReference>
<evidence type="ECO:0000256" key="1">
    <source>
        <dbReference type="SAM" id="Coils"/>
    </source>
</evidence>
<dbReference type="PRINTS" id="PR00625">
    <property type="entry name" value="JDOMAIN"/>
</dbReference>
<dbReference type="PROSITE" id="PS50076">
    <property type="entry name" value="DNAJ_2"/>
    <property type="match status" value="1"/>
</dbReference>
<feature type="domain" description="J" evidence="3">
    <location>
        <begin position="8"/>
        <end position="72"/>
    </location>
</feature>
<feature type="region of interest" description="Disordered" evidence="2">
    <location>
        <begin position="278"/>
        <end position="314"/>
    </location>
</feature>
<evidence type="ECO:0000313" key="5">
    <source>
        <dbReference type="Proteomes" id="UP000751190"/>
    </source>
</evidence>
<dbReference type="CDD" id="cd06257">
    <property type="entry name" value="DnaJ"/>
    <property type="match status" value="1"/>
</dbReference>
<gene>
    <name evidence="4" type="ORF">KFE25_009432</name>
</gene>
<dbReference type="SUPFAM" id="SSF46565">
    <property type="entry name" value="Chaperone J-domain"/>
    <property type="match status" value="1"/>
</dbReference>
<evidence type="ECO:0000313" key="4">
    <source>
        <dbReference type="EMBL" id="KAG8471011.1"/>
    </source>
</evidence>
<dbReference type="EMBL" id="JAGTXO010000001">
    <property type="protein sequence ID" value="KAG8471011.1"/>
    <property type="molecule type" value="Genomic_DNA"/>
</dbReference>